<dbReference type="Gene3D" id="3.90.550.10">
    <property type="entry name" value="Spore Coat Polysaccharide Biosynthesis Protein SpsA, Chain A"/>
    <property type="match status" value="1"/>
</dbReference>
<dbReference type="EMBL" id="CP003273">
    <property type="protein sequence ID" value="AGK99734.1"/>
    <property type="molecule type" value="Genomic_DNA"/>
</dbReference>
<accession>R4KGT6</accession>
<dbReference type="Proteomes" id="UP000013520">
    <property type="component" value="Chromosome"/>
</dbReference>
<dbReference type="HOGENOM" id="CLU_071013_1_0_9"/>
<reference evidence="2 3" key="1">
    <citation type="submission" date="2012-01" db="EMBL/GenBank/DDBJ databases">
        <title>Complete sequence of Desulfotomaculum gibsoniae DSM 7213.</title>
        <authorList>
            <consortium name="US DOE Joint Genome Institute"/>
            <person name="Lucas S."/>
            <person name="Han J."/>
            <person name="Lapidus A."/>
            <person name="Cheng J.-F."/>
            <person name="Goodwin L."/>
            <person name="Pitluck S."/>
            <person name="Peters L."/>
            <person name="Ovchinnikova G."/>
            <person name="Teshima H."/>
            <person name="Detter J.C."/>
            <person name="Han C."/>
            <person name="Tapia R."/>
            <person name="Land M."/>
            <person name="Hauser L."/>
            <person name="Kyrpides N."/>
            <person name="Ivanova N."/>
            <person name="Pagani I."/>
            <person name="Parshina S."/>
            <person name="Plugge C."/>
            <person name="Muyzer G."/>
            <person name="Kuever J."/>
            <person name="Ivanova A."/>
            <person name="Nazina T."/>
            <person name="Klenk H.-P."/>
            <person name="Brambilla E."/>
            <person name="Spring S."/>
            <person name="Stams A.F."/>
            <person name="Woyke T."/>
        </authorList>
    </citation>
    <scope>NUCLEOTIDE SEQUENCE [LARGE SCALE GENOMIC DNA]</scope>
    <source>
        <strain evidence="2 3">DSM 7213</strain>
    </source>
</reference>
<dbReference type="OrthoDB" id="159246at2"/>
<dbReference type="SUPFAM" id="SSF53448">
    <property type="entry name" value="Nucleotide-diphospho-sugar transferases"/>
    <property type="match status" value="1"/>
</dbReference>
<organism evidence="2 3">
    <name type="scientific">Desulfoscipio gibsoniae DSM 7213</name>
    <dbReference type="NCBI Taxonomy" id="767817"/>
    <lineage>
        <taxon>Bacteria</taxon>
        <taxon>Bacillati</taxon>
        <taxon>Bacillota</taxon>
        <taxon>Clostridia</taxon>
        <taxon>Eubacteriales</taxon>
        <taxon>Desulfallaceae</taxon>
        <taxon>Desulfoscipio</taxon>
    </lineage>
</organism>
<evidence type="ECO:0000259" key="1">
    <source>
        <dbReference type="Pfam" id="PF12804"/>
    </source>
</evidence>
<keyword evidence="3" id="KW-1185">Reference proteome</keyword>
<sequence>MIDALVLAGSPNNGALRECSAARYEAMIDIKGKLMVEYVVDALRQCDRIGRIAIVGPRTELAAHFNCGKREILVEHGGHLTENVLRGLQGLPGAQRVLLLTSDIPLITRRAIENFIDLCGDEQADLYYPVVPREVVEKRYSTTRRTYVQLKEGIYTGGNIFLFNPGIVEECMPRGQKLVDARKSPLKLCRLVGLLFLIKFLMKNISLQEAQKKVSLLLGIKGRVVISPFPEVGVDVDKPSDLELVNKQLGLA</sequence>
<dbReference type="RefSeq" id="WP_006523193.1">
    <property type="nucleotide sequence ID" value="NC_021184.1"/>
</dbReference>
<feature type="domain" description="MobA-like NTP transferase" evidence="1">
    <location>
        <begin position="26"/>
        <end position="134"/>
    </location>
</feature>
<name>R4KGT6_9FIRM</name>
<dbReference type="Pfam" id="PF12804">
    <property type="entry name" value="NTP_transf_3"/>
    <property type="match status" value="1"/>
</dbReference>
<proteinExistence type="predicted"/>
<protein>
    <recommendedName>
        <fullName evidence="1">MobA-like NTP transferase domain-containing protein</fullName>
    </recommendedName>
</protein>
<dbReference type="KEGG" id="dgi:Desgi_0120"/>
<dbReference type="InterPro" id="IPR025877">
    <property type="entry name" value="MobA-like_NTP_Trfase"/>
</dbReference>
<dbReference type="AlphaFoldDB" id="R4KGT6"/>
<evidence type="ECO:0000313" key="3">
    <source>
        <dbReference type="Proteomes" id="UP000013520"/>
    </source>
</evidence>
<gene>
    <name evidence="2" type="ORF">Desgi_0120</name>
</gene>
<dbReference type="STRING" id="767817.Desgi_0120"/>
<dbReference type="eggNOG" id="COG2266">
    <property type="taxonomic scope" value="Bacteria"/>
</dbReference>
<evidence type="ECO:0000313" key="2">
    <source>
        <dbReference type="EMBL" id="AGK99734.1"/>
    </source>
</evidence>
<dbReference type="InterPro" id="IPR029044">
    <property type="entry name" value="Nucleotide-diphossugar_trans"/>
</dbReference>
<dbReference type="GO" id="GO:0016779">
    <property type="term" value="F:nucleotidyltransferase activity"/>
    <property type="evidence" value="ECO:0007669"/>
    <property type="project" value="UniProtKB-ARBA"/>
</dbReference>